<dbReference type="SUPFAM" id="SSF69786">
    <property type="entry name" value="YggU-like"/>
    <property type="match status" value="1"/>
</dbReference>
<proteinExistence type="inferred from homology"/>
<name>A0ABX1TJR1_9GAMM</name>
<dbReference type="PANTHER" id="PTHR13420:SF7">
    <property type="entry name" value="UPF0235 PROTEIN C15ORF40"/>
    <property type="match status" value="1"/>
</dbReference>
<dbReference type="RefSeq" id="WP_169247970.1">
    <property type="nucleotide sequence ID" value="NZ_SPMZ01000016.1"/>
</dbReference>
<accession>A0ABX1TJR1</accession>
<dbReference type="Pfam" id="PF02594">
    <property type="entry name" value="DUF167"/>
    <property type="match status" value="1"/>
</dbReference>
<organism evidence="3 4">
    <name type="scientific">Candidatus Competibacter phosphatis</name>
    <dbReference type="NCBI Taxonomy" id="221280"/>
    <lineage>
        <taxon>Bacteria</taxon>
        <taxon>Pseudomonadati</taxon>
        <taxon>Pseudomonadota</taxon>
        <taxon>Gammaproteobacteria</taxon>
        <taxon>Candidatus Competibacteraceae</taxon>
        <taxon>Candidatus Competibacter</taxon>
    </lineage>
</organism>
<protein>
    <recommendedName>
        <fullName evidence="2">UPF0235 protein E4P82_05525</fullName>
    </recommendedName>
</protein>
<dbReference type="PANTHER" id="PTHR13420">
    <property type="entry name" value="UPF0235 PROTEIN C15ORF40"/>
    <property type="match status" value="1"/>
</dbReference>
<dbReference type="InterPro" id="IPR003746">
    <property type="entry name" value="DUF167"/>
</dbReference>
<dbReference type="InterPro" id="IPR036591">
    <property type="entry name" value="YggU-like_sf"/>
</dbReference>
<evidence type="ECO:0000256" key="2">
    <source>
        <dbReference type="HAMAP-Rule" id="MF_00634"/>
    </source>
</evidence>
<dbReference type="NCBIfam" id="TIGR00251">
    <property type="entry name" value="DUF167 family protein"/>
    <property type="match status" value="1"/>
</dbReference>
<keyword evidence="4" id="KW-1185">Reference proteome</keyword>
<evidence type="ECO:0000256" key="1">
    <source>
        <dbReference type="ARBA" id="ARBA00010364"/>
    </source>
</evidence>
<comment type="caution">
    <text evidence="3">The sequence shown here is derived from an EMBL/GenBank/DDBJ whole genome shotgun (WGS) entry which is preliminary data.</text>
</comment>
<reference evidence="3 4" key="1">
    <citation type="submission" date="2019-03" db="EMBL/GenBank/DDBJ databases">
        <title>Metabolic reconstructions from genomes of highly enriched 'Candidatus Accumulibacter' and 'Candidatus Competibacter' bioreactor populations.</title>
        <authorList>
            <person name="Annavajhala M.K."/>
            <person name="Welles L."/>
            <person name="Abbas B."/>
            <person name="Sorokin D."/>
            <person name="Park H."/>
            <person name="Van Loosdrecht M."/>
            <person name="Chandran K."/>
        </authorList>
    </citation>
    <scope>NUCLEOTIDE SEQUENCE [LARGE SCALE GENOMIC DNA]</scope>
    <source>
        <strain evidence="3 4">SBR_G</strain>
    </source>
</reference>
<dbReference type="EMBL" id="SPMZ01000016">
    <property type="protein sequence ID" value="NMQ18710.1"/>
    <property type="molecule type" value="Genomic_DNA"/>
</dbReference>
<dbReference type="HAMAP" id="MF_00634">
    <property type="entry name" value="UPF0235"/>
    <property type="match status" value="1"/>
</dbReference>
<dbReference type="SMART" id="SM01152">
    <property type="entry name" value="DUF167"/>
    <property type="match status" value="1"/>
</dbReference>
<gene>
    <name evidence="3" type="ORF">E4P82_05525</name>
</gene>
<dbReference type="Proteomes" id="UP000760480">
    <property type="component" value="Unassembled WGS sequence"/>
</dbReference>
<evidence type="ECO:0000313" key="4">
    <source>
        <dbReference type="Proteomes" id="UP000760480"/>
    </source>
</evidence>
<sequence length="96" mass="10748">MDAGGYCWQGNELLLRVRAQPRASRDEWMGLWDDRFRVRIVAPPVDGRANAHLRAFLAELFGVAKNQVTLLAGETGRDKRWRIVAPKQLPPGIAGP</sequence>
<evidence type="ECO:0000313" key="3">
    <source>
        <dbReference type="EMBL" id="NMQ18710.1"/>
    </source>
</evidence>
<comment type="similarity">
    <text evidence="1 2">Belongs to the UPF0235 family.</text>
</comment>
<dbReference type="Gene3D" id="3.30.1200.10">
    <property type="entry name" value="YggU-like"/>
    <property type="match status" value="1"/>
</dbReference>